<dbReference type="KEGG" id="bayd:BSPP4475_00370"/>
<keyword evidence="8" id="KW-1185">Reference proteome</keyword>
<dbReference type="InterPro" id="IPR001207">
    <property type="entry name" value="Transposase_mutator"/>
</dbReference>
<evidence type="ECO:0000256" key="2">
    <source>
        <dbReference type="ARBA" id="ARBA00010961"/>
    </source>
</evidence>
<dbReference type="GO" id="GO:0006313">
    <property type="term" value="P:DNA transposition"/>
    <property type="evidence" value="ECO:0007669"/>
    <property type="project" value="UniProtKB-UniRule"/>
</dbReference>
<proteinExistence type="inferred from homology"/>
<evidence type="ECO:0000256" key="5">
    <source>
        <dbReference type="ARBA" id="ARBA00023172"/>
    </source>
</evidence>
<dbReference type="PANTHER" id="PTHR33217:SF7">
    <property type="entry name" value="TRANSPOSASE FOR INSERTION SEQUENCE ELEMENT IS1081"/>
    <property type="match status" value="1"/>
</dbReference>
<comment type="similarity">
    <text evidence="2 6">Belongs to the transposase mutator family.</text>
</comment>
<keyword evidence="4 6" id="KW-0238">DNA-binding</keyword>
<dbReference type="AlphaFoldDB" id="A0AA48RB11"/>
<keyword evidence="5 6" id="KW-0233">DNA recombination</keyword>
<dbReference type="EMBL" id="OY569118">
    <property type="protein sequence ID" value="CAJ1000776.1"/>
    <property type="molecule type" value="Genomic_DNA"/>
</dbReference>
<keyword evidence="6" id="KW-0814">Transposable element</keyword>
<keyword evidence="3 6" id="KW-0815">Transposition</keyword>
<evidence type="ECO:0000313" key="7">
    <source>
        <dbReference type="EMBL" id="CAJ1000776.1"/>
    </source>
</evidence>
<name>A0AA48RB11_9BACL</name>
<dbReference type="PANTHER" id="PTHR33217">
    <property type="entry name" value="TRANSPOSASE FOR INSERTION SEQUENCE ELEMENT IS1081"/>
    <property type="match status" value="1"/>
</dbReference>
<evidence type="ECO:0000256" key="3">
    <source>
        <dbReference type="ARBA" id="ARBA00022578"/>
    </source>
</evidence>
<evidence type="ECO:0000256" key="4">
    <source>
        <dbReference type="ARBA" id="ARBA00023125"/>
    </source>
</evidence>
<gene>
    <name evidence="7" type="ORF">BSPP4475_00370</name>
</gene>
<accession>A0AA48RB11</accession>
<comment type="function">
    <text evidence="1 6">Required for the transposition of the insertion element.</text>
</comment>
<dbReference type="Pfam" id="PF00872">
    <property type="entry name" value="Transposase_mut"/>
    <property type="match status" value="2"/>
</dbReference>
<reference evidence="7" key="1">
    <citation type="submission" date="2023-07" db="EMBL/GenBank/DDBJ databases">
        <authorList>
            <person name="Ivanov I."/>
            <person name="Teneva D."/>
            <person name="Stoikov I."/>
        </authorList>
    </citation>
    <scope>NUCLEOTIDE SEQUENCE</scope>
    <source>
        <strain evidence="7">4475</strain>
    </source>
</reference>
<evidence type="ECO:0000256" key="6">
    <source>
        <dbReference type="RuleBase" id="RU365089"/>
    </source>
</evidence>
<protein>
    <recommendedName>
        <fullName evidence="6">Mutator family transposase</fullName>
    </recommendedName>
</protein>
<organism evidence="7 8">
    <name type="scientific">Brevibacillus aydinogluensis</name>
    <dbReference type="NCBI Taxonomy" id="927786"/>
    <lineage>
        <taxon>Bacteria</taxon>
        <taxon>Bacillati</taxon>
        <taxon>Bacillota</taxon>
        <taxon>Bacilli</taxon>
        <taxon>Bacillales</taxon>
        <taxon>Paenibacillaceae</taxon>
        <taxon>Brevibacillus</taxon>
    </lineage>
</organism>
<dbReference type="GO" id="GO:0004803">
    <property type="term" value="F:transposase activity"/>
    <property type="evidence" value="ECO:0007669"/>
    <property type="project" value="UniProtKB-UniRule"/>
</dbReference>
<dbReference type="Proteomes" id="UP001189619">
    <property type="component" value="Chromosome"/>
</dbReference>
<sequence length="130" mass="15039">MESVLNQVLQAQAAEQLSAEPYERTDERQGYRNGTDPHLLITRVGTITKFRKSRRNCAEPEFPKSTVSDLCKRLDPIVTAWNNRKLRERFYLFLIVDALVLKVREEGRVRSRGVMLAYGVKRKATEKSLD</sequence>
<evidence type="ECO:0000313" key="8">
    <source>
        <dbReference type="Proteomes" id="UP001189619"/>
    </source>
</evidence>
<evidence type="ECO:0000256" key="1">
    <source>
        <dbReference type="ARBA" id="ARBA00002190"/>
    </source>
</evidence>
<dbReference type="GO" id="GO:0003677">
    <property type="term" value="F:DNA binding"/>
    <property type="evidence" value="ECO:0007669"/>
    <property type="project" value="UniProtKB-UniRule"/>
</dbReference>